<organism evidence="2">
    <name type="scientific">Amphimedon queenslandica</name>
    <name type="common">Sponge</name>
    <dbReference type="NCBI Taxonomy" id="400682"/>
    <lineage>
        <taxon>Eukaryota</taxon>
        <taxon>Metazoa</taxon>
        <taxon>Porifera</taxon>
        <taxon>Demospongiae</taxon>
        <taxon>Heteroscleromorpha</taxon>
        <taxon>Haplosclerida</taxon>
        <taxon>Niphatidae</taxon>
        <taxon>Amphimedon</taxon>
    </lineage>
</organism>
<dbReference type="AlphaFoldDB" id="A0A1X7VTQ2"/>
<accession>A0A1X7VTQ2</accession>
<evidence type="ECO:0000313" key="2">
    <source>
        <dbReference type="EnsemblMetazoa" id="Aqu2.1.43225_001"/>
    </source>
</evidence>
<dbReference type="EnsemblMetazoa" id="Aqu2.1.43225_001">
    <property type="protein sequence ID" value="Aqu2.1.43225_001"/>
    <property type="gene ID" value="Aqu2.1.43225"/>
</dbReference>
<name>A0A1X7VTQ2_AMPQE</name>
<sequence>MTLSNFGVTQTKVETFGGPAPKTPVGCPPPPPPDDAGLPPPPPPILPPPPVARGPPPVDRGPLSLAGGPPTVGGAVCYQWLEVPCHSFFSSPSPGAGGPFDLLRQRQLIIWQLHQVN</sequence>
<dbReference type="InParanoid" id="A0A1X7VTQ2"/>
<feature type="compositionally biased region" description="Pro residues" evidence="1">
    <location>
        <begin position="26"/>
        <end position="59"/>
    </location>
</feature>
<feature type="region of interest" description="Disordered" evidence="1">
    <location>
        <begin position="1"/>
        <end position="68"/>
    </location>
</feature>
<feature type="compositionally biased region" description="Polar residues" evidence="1">
    <location>
        <begin position="1"/>
        <end position="13"/>
    </location>
</feature>
<protein>
    <submittedName>
        <fullName evidence="2">Uncharacterized protein</fullName>
    </submittedName>
</protein>
<reference evidence="2" key="1">
    <citation type="submission" date="2017-05" db="UniProtKB">
        <authorList>
            <consortium name="EnsemblMetazoa"/>
        </authorList>
    </citation>
    <scope>IDENTIFICATION</scope>
</reference>
<evidence type="ECO:0000256" key="1">
    <source>
        <dbReference type="SAM" id="MobiDB-lite"/>
    </source>
</evidence>
<proteinExistence type="predicted"/>